<sequence>MNHSLWLKAEEMVSCYYEQLYQTTLLQLSLVPVALLYQRLVVRRRISIQLRGHENLLMGHAPDGSCSRPGESLRGQLILPLRCWTPLLSLPACRYLLLLAGGLAVLLASFGASASLVLLPAAGSVALTRCVPPAVLFRRTLSGLLNAAMLCVLSCRHALVMPSLMLLTQRVTSLALDVQERRTLRHGGHPAALQHLAYLLYFPVILGGPHCSFCDFVDYVEGADSDVNRDLNPSRCVCKKLAAFFPLDALRGWLLARCLCHWEPAFRDERDFMLRTSFLQRMWLLWETALAIRLCYYTQWLLGESLTVAAGLGYRRRRRADDDDDAGPGVGPPGGSAAAAWGGPLARRPRGLEGETAARPRGDAADAAGGGGGGQWDELWDLDACALEGACRMSALARTWNRTAALWLRRVAFARSPRHPLAATFAFSALWHGLHPGHCAAMAVWALGVEADRRVRAALAPRWRRSWPCRAAAWLWTQATFAFVLLLAEFRGQRGGLVLVTRCTHGLVPLLLCLLAVLLVPRQTAPSTLPEEAAAAAAAVAGAHALRSTIAAV</sequence>
<feature type="transmembrane region" description="Helical" evidence="9">
    <location>
        <begin position="20"/>
        <end position="37"/>
    </location>
</feature>
<dbReference type="InterPro" id="IPR049941">
    <property type="entry name" value="LPLAT_7/PORCN-like"/>
</dbReference>
<evidence type="ECO:0000256" key="7">
    <source>
        <dbReference type="ARBA" id="ARBA00023315"/>
    </source>
</evidence>
<comment type="subcellular location">
    <subcellularLocation>
        <location evidence="1">Endoplasmic reticulum membrane</location>
        <topology evidence="1">Multi-pass membrane protein</topology>
    </subcellularLocation>
</comment>
<keyword evidence="5 9" id="KW-1133">Transmembrane helix</keyword>
<gene>
    <name evidence="11" type="primary">MBOAT4</name>
</gene>
<feature type="transmembrane region" description="Helical" evidence="9">
    <location>
        <begin position="95"/>
        <end position="121"/>
    </location>
</feature>
<evidence type="ECO:0000256" key="2">
    <source>
        <dbReference type="ARBA" id="ARBA00022679"/>
    </source>
</evidence>
<keyword evidence="3 9" id="KW-0812">Transmembrane</keyword>
<evidence type="ECO:0000256" key="1">
    <source>
        <dbReference type="ARBA" id="ARBA00004477"/>
    </source>
</evidence>
<dbReference type="Proteomes" id="UP001318040">
    <property type="component" value="Chromosome 13"/>
</dbReference>
<accession>A0AAJ7WTJ4</accession>
<dbReference type="KEGG" id="pmrn:116942133"/>
<evidence type="ECO:0000313" key="10">
    <source>
        <dbReference type="Proteomes" id="UP001318040"/>
    </source>
</evidence>
<name>A0AAJ7WTJ4_PETMA</name>
<keyword evidence="7" id="KW-0012">Acyltransferase</keyword>
<dbReference type="AlphaFoldDB" id="A0AAJ7WTJ4"/>
<dbReference type="GO" id="GO:0016412">
    <property type="term" value="F:serine O-acyltransferase activity"/>
    <property type="evidence" value="ECO:0007669"/>
    <property type="project" value="TreeGrafter"/>
</dbReference>
<evidence type="ECO:0000256" key="6">
    <source>
        <dbReference type="ARBA" id="ARBA00023136"/>
    </source>
</evidence>
<evidence type="ECO:0000256" key="9">
    <source>
        <dbReference type="SAM" id="Phobius"/>
    </source>
</evidence>
<dbReference type="GO" id="GO:0005789">
    <property type="term" value="C:endoplasmic reticulum membrane"/>
    <property type="evidence" value="ECO:0007669"/>
    <property type="project" value="UniProtKB-SubCell"/>
</dbReference>
<keyword evidence="2" id="KW-0808">Transferase</keyword>
<keyword evidence="6 9" id="KW-0472">Membrane</keyword>
<reference evidence="11" key="1">
    <citation type="submission" date="2025-08" db="UniProtKB">
        <authorList>
            <consortium name="RefSeq"/>
        </authorList>
    </citation>
    <scope>IDENTIFICATION</scope>
    <source>
        <tissue evidence="11">Sperm</tissue>
    </source>
</reference>
<feature type="region of interest" description="Disordered" evidence="8">
    <location>
        <begin position="319"/>
        <end position="344"/>
    </location>
</feature>
<feature type="compositionally biased region" description="Low complexity" evidence="8">
    <location>
        <begin position="335"/>
        <end position="344"/>
    </location>
</feature>
<dbReference type="GO" id="GO:0030258">
    <property type="term" value="P:lipid modification"/>
    <property type="evidence" value="ECO:0007669"/>
    <property type="project" value="TreeGrafter"/>
</dbReference>
<evidence type="ECO:0000313" key="11">
    <source>
        <dbReference type="RefSeq" id="XP_032809631.1"/>
    </source>
</evidence>
<dbReference type="Pfam" id="PF03062">
    <property type="entry name" value="MBOAT"/>
    <property type="match status" value="1"/>
</dbReference>
<keyword evidence="10" id="KW-1185">Reference proteome</keyword>
<evidence type="ECO:0000256" key="5">
    <source>
        <dbReference type="ARBA" id="ARBA00022989"/>
    </source>
</evidence>
<dbReference type="InterPro" id="IPR004299">
    <property type="entry name" value="MBOAT_fam"/>
</dbReference>
<keyword evidence="4" id="KW-0256">Endoplasmic reticulum</keyword>
<dbReference type="PANTHER" id="PTHR13906">
    <property type="entry name" value="PORCUPINE"/>
    <property type="match status" value="1"/>
</dbReference>
<dbReference type="CTD" id="619373"/>
<dbReference type="PANTHER" id="PTHR13906:SF3">
    <property type="entry name" value="GHRELIN O-ACYLTRANSFERASE"/>
    <property type="match status" value="1"/>
</dbReference>
<dbReference type="RefSeq" id="XP_032809631.1">
    <property type="nucleotide sequence ID" value="XM_032953740.1"/>
</dbReference>
<evidence type="ECO:0000256" key="8">
    <source>
        <dbReference type="SAM" id="MobiDB-lite"/>
    </source>
</evidence>
<proteinExistence type="predicted"/>
<evidence type="ECO:0000256" key="4">
    <source>
        <dbReference type="ARBA" id="ARBA00022824"/>
    </source>
</evidence>
<organism evidence="10 11">
    <name type="scientific">Petromyzon marinus</name>
    <name type="common">Sea lamprey</name>
    <dbReference type="NCBI Taxonomy" id="7757"/>
    <lineage>
        <taxon>Eukaryota</taxon>
        <taxon>Metazoa</taxon>
        <taxon>Chordata</taxon>
        <taxon>Craniata</taxon>
        <taxon>Vertebrata</taxon>
        <taxon>Cyclostomata</taxon>
        <taxon>Hyperoartia</taxon>
        <taxon>Petromyzontiformes</taxon>
        <taxon>Petromyzontidae</taxon>
        <taxon>Petromyzon</taxon>
    </lineage>
</organism>
<evidence type="ECO:0000256" key="3">
    <source>
        <dbReference type="ARBA" id="ARBA00022692"/>
    </source>
</evidence>
<feature type="compositionally biased region" description="Basic and acidic residues" evidence="8">
    <location>
        <begin position="353"/>
        <end position="364"/>
    </location>
</feature>
<protein>
    <submittedName>
        <fullName evidence="11">Ghrelin O-acyltransferase</fullName>
    </submittedName>
</protein>
<feature type="region of interest" description="Disordered" evidence="8">
    <location>
        <begin position="353"/>
        <end position="372"/>
    </location>
</feature>